<dbReference type="SUPFAM" id="SSF53271">
    <property type="entry name" value="PRTase-like"/>
    <property type="match status" value="1"/>
</dbReference>
<proteinExistence type="inferred from homology"/>
<evidence type="ECO:0000313" key="14">
    <source>
        <dbReference type="Proteomes" id="UP000710815"/>
    </source>
</evidence>
<evidence type="ECO:0000256" key="6">
    <source>
        <dbReference type="ARBA" id="ARBA00011893"/>
    </source>
</evidence>
<keyword evidence="14" id="KW-1185">Reference proteome</keyword>
<dbReference type="PANTHER" id="PTHR32315">
    <property type="entry name" value="ADENINE PHOSPHORIBOSYLTRANSFERASE"/>
    <property type="match status" value="1"/>
</dbReference>
<dbReference type="InterPro" id="IPR005764">
    <property type="entry name" value="Ade_phspho_trans"/>
</dbReference>
<dbReference type="EC" id="2.4.2.7" evidence="6 11"/>
<reference evidence="13 14" key="1">
    <citation type="journal article" date="2021" name="Environ. Microbiol.">
        <title>Genetic insights into the dark matter of the mammalian gut microbiota through targeted genome reconstruction.</title>
        <authorList>
            <person name="Lugli G.A."/>
            <person name="Alessandri G."/>
            <person name="Milani C."/>
            <person name="Viappiani A."/>
            <person name="Fontana F."/>
            <person name="Tarracchini C."/>
            <person name="Mancabelli L."/>
            <person name="Argentini C."/>
            <person name="Ruiz L."/>
            <person name="Margolles A."/>
            <person name="van Sinderen D."/>
            <person name="Turroni F."/>
            <person name="Ventura M."/>
        </authorList>
    </citation>
    <scope>NUCLEOTIDE SEQUENCE [LARGE SCALE GENOMIC DNA]</scope>
    <source>
        <strain evidence="13 14">MA1</strain>
    </source>
</reference>
<evidence type="ECO:0000256" key="8">
    <source>
        <dbReference type="ARBA" id="ARBA00022676"/>
    </source>
</evidence>
<evidence type="ECO:0000256" key="5">
    <source>
        <dbReference type="ARBA" id="ARBA00008391"/>
    </source>
</evidence>
<dbReference type="Proteomes" id="UP000710815">
    <property type="component" value="Unassembled WGS sequence"/>
</dbReference>
<comment type="similarity">
    <text evidence="5 11">Belongs to the purine/pyrimidine phosphoribosyltransferase family.</text>
</comment>
<comment type="pathway">
    <text evidence="4 11">Purine metabolism; AMP biosynthesis via salvage pathway; AMP from adenine: step 1/1.</text>
</comment>
<organism evidence="13 14">
    <name type="scientific">Bifidobacterium amazonense</name>
    <dbReference type="NCBI Taxonomy" id="2809027"/>
    <lineage>
        <taxon>Bacteria</taxon>
        <taxon>Bacillati</taxon>
        <taxon>Actinomycetota</taxon>
        <taxon>Actinomycetes</taxon>
        <taxon>Bifidobacteriales</taxon>
        <taxon>Bifidobacteriaceae</taxon>
        <taxon>Bifidobacterium</taxon>
    </lineage>
</organism>
<keyword evidence="8 11" id="KW-0328">Glycosyltransferase</keyword>
<comment type="subunit">
    <text evidence="11">Homodimer.</text>
</comment>
<evidence type="ECO:0000256" key="4">
    <source>
        <dbReference type="ARBA" id="ARBA00004659"/>
    </source>
</evidence>
<dbReference type="InterPro" id="IPR050054">
    <property type="entry name" value="UPRTase/APRTase"/>
</dbReference>
<comment type="function">
    <text evidence="2 11">Catalyzes a salvage reaction resulting in the formation of AMP, that is energically less costly than de novo synthesis.</text>
</comment>
<dbReference type="Gene3D" id="3.40.50.2020">
    <property type="match status" value="1"/>
</dbReference>
<dbReference type="RefSeq" id="WP_241512860.1">
    <property type="nucleotide sequence ID" value="NZ_JAFEJT020000004.1"/>
</dbReference>
<dbReference type="NCBIfam" id="NF002634">
    <property type="entry name" value="PRK02304.1-3"/>
    <property type="match status" value="1"/>
</dbReference>
<dbReference type="InterPro" id="IPR029057">
    <property type="entry name" value="PRTase-like"/>
</dbReference>
<accession>A0ABS9VSG5</accession>
<evidence type="ECO:0000256" key="9">
    <source>
        <dbReference type="ARBA" id="ARBA00022679"/>
    </source>
</evidence>
<dbReference type="InterPro" id="IPR000836">
    <property type="entry name" value="PRTase_dom"/>
</dbReference>
<comment type="subcellular location">
    <subcellularLocation>
        <location evidence="3 11">Cytoplasm</location>
    </subcellularLocation>
</comment>
<comment type="catalytic activity">
    <reaction evidence="1 11">
        <text>AMP + diphosphate = 5-phospho-alpha-D-ribose 1-diphosphate + adenine</text>
        <dbReference type="Rhea" id="RHEA:16609"/>
        <dbReference type="ChEBI" id="CHEBI:16708"/>
        <dbReference type="ChEBI" id="CHEBI:33019"/>
        <dbReference type="ChEBI" id="CHEBI:58017"/>
        <dbReference type="ChEBI" id="CHEBI:456215"/>
        <dbReference type="EC" id="2.4.2.7"/>
    </reaction>
</comment>
<evidence type="ECO:0000256" key="2">
    <source>
        <dbReference type="ARBA" id="ARBA00003968"/>
    </source>
</evidence>
<dbReference type="Pfam" id="PF00156">
    <property type="entry name" value="Pribosyltran"/>
    <property type="match status" value="1"/>
</dbReference>
<comment type="caution">
    <text evidence="13">The sequence shown here is derived from an EMBL/GenBank/DDBJ whole genome shotgun (WGS) entry which is preliminary data.</text>
</comment>
<evidence type="ECO:0000259" key="12">
    <source>
        <dbReference type="Pfam" id="PF00156"/>
    </source>
</evidence>
<name>A0ABS9VSG5_9BIFI</name>
<dbReference type="EMBL" id="JAFEJT020000004">
    <property type="protein sequence ID" value="MCH9275027.1"/>
    <property type="molecule type" value="Genomic_DNA"/>
</dbReference>
<dbReference type="GO" id="GO:0003999">
    <property type="term" value="F:adenine phosphoribosyltransferase activity"/>
    <property type="evidence" value="ECO:0007669"/>
    <property type="project" value="UniProtKB-EC"/>
</dbReference>
<evidence type="ECO:0000256" key="11">
    <source>
        <dbReference type="HAMAP-Rule" id="MF_00004"/>
    </source>
</evidence>
<keyword evidence="9 11" id="KW-0808">Transferase</keyword>
<dbReference type="PANTHER" id="PTHR32315:SF3">
    <property type="entry name" value="ADENINE PHOSPHORIBOSYLTRANSFERASE"/>
    <property type="match status" value="1"/>
</dbReference>
<evidence type="ECO:0000256" key="7">
    <source>
        <dbReference type="ARBA" id="ARBA00022490"/>
    </source>
</evidence>
<dbReference type="CDD" id="cd06223">
    <property type="entry name" value="PRTases_typeI"/>
    <property type="match status" value="1"/>
</dbReference>
<keyword evidence="7 11" id="KW-0963">Cytoplasm</keyword>
<reference evidence="13 14" key="2">
    <citation type="journal article" date="2021" name="Syst. Appl. Microbiol.">
        <title>Phylogenetic classification of ten novel species belonging to the genus Bifidobacterium comprising B. phasiani sp. nov., B. pongonis sp. nov., B. saguinibicoloris sp. nov., B. colobi sp. nov., B. simiiventris sp. nov., B. santillanense sp. nov., B. miconis sp. nov., B. amazonense sp. nov., B. pluvialisilvae sp. nov., and B. miconisargentati sp. nov.</title>
        <authorList>
            <person name="Lugli G.A."/>
            <person name="Calvete-Torre I."/>
            <person name="Alessandri G."/>
            <person name="Milani C."/>
            <person name="Turroni F."/>
            <person name="Laiolo P."/>
            <person name="Ossiprandi M.C."/>
            <person name="Margolles A."/>
            <person name="Ruiz L."/>
            <person name="Ventura M."/>
        </authorList>
    </citation>
    <scope>NUCLEOTIDE SEQUENCE [LARGE SCALE GENOMIC DNA]</scope>
    <source>
        <strain evidence="13 14">MA1</strain>
    </source>
</reference>
<evidence type="ECO:0000256" key="1">
    <source>
        <dbReference type="ARBA" id="ARBA00000868"/>
    </source>
</evidence>
<evidence type="ECO:0000256" key="3">
    <source>
        <dbReference type="ARBA" id="ARBA00004496"/>
    </source>
</evidence>
<protein>
    <recommendedName>
        <fullName evidence="6 11">Adenine phosphoribosyltransferase</fullName>
        <shortName evidence="11">APRT</shortName>
        <ecNumber evidence="6 11">2.4.2.7</ecNumber>
    </recommendedName>
</protein>
<keyword evidence="10 11" id="KW-0660">Purine salvage</keyword>
<gene>
    <name evidence="11" type="primary">apt</name>
    <name evidence="13" type="ORF">JS533_001825</name>
</gene>
<dbReference type="NCBIfam" id="NF002636">
    <property type="entry name" value="PRK02304.1-5"/>
    <property type="match status" value="1"/>
</dbReference>
<sequence>MSQSDITIARLAEIGQDNADYLISRIRSVQGFPKEGINFRDFMPVLADPKALGLMLDALEAALPVPADSFDAIAGLEARGFLFGPALAARLGKGFIAVRKAGKLPPETIGESYDLEYGTASIEIEANMVGAGERVLIVDDLIATGGTAKAAADLIRRAGGVVAGFSFVMELIGLDGLAELGDVPSSTLVTMPA</sequence>
<feature type="domain" description="Phosphoribosyltransferase" evidence="12">
    <location>
        <begin position="69"/>
        <end position="160"/>
    </location>
</feature>
<dbReference type="HAMAP" id="MF_00004">
    <property type="entry name" value="Aden_phosphoribosyltr"/>
    <property type="match status" value="1"/>
</dbReference>
<evidence type="ECO:0000313" key="13">
    <source>
        <dbReference type="EMBL" id="MCH9275027.1"/>
    </source>
</evidence>
<evidence type="ECO:0000256" key="10">
    <source>
        <dbReference type="ARBA" id="ARBA00022726"/>
    </source>
</evidence>